<gene>
    <name evidence="1" type="ORF">ERS852582_02108</name>
</gene>
<organism evidence="1 2">
    <name type="scientific">Faecalibacterium prausnitzii</name>
    <dbReference type="NCBI Taxonomy" id="853"/>
    <lineage>
        <taxon>Bacteria</taxon>
        <taxon>Bacillati</taxon>
        <taxon>Bacillota</taxon>
        <taxon>Clostridia</taxon>
        <taxon>Eubacteriales</taxon>
        <taxon>Oscillospiraceae</taxon>
        <taxon>Faecalibacterium</taxon>
    </lineage>
</organism>
<dbReference type="AlphaFoldDB" id="A0A173UGD8"/>
<accession>A0A173UGD8</accession>
<protein>
    <submittedName>
        <fullName evidence="1">Uncharacterized protein</fullName>
    </submittedName>
</protein>
<evidence type="ECO:0000313" key="2">
    <source>
        <dbReference type="Proteomes" id="UP000095649"/>
    </source>
</evidence>
<dbReference type="OrthoDB" id="1756845at2"/>
<dbReference type="RefSeq" id="WP_055186487.1">
    <property type="nucleotide sequence ID" value="NZ_CYXN01000020.1"/>
</dbReference>
<sequence length="129" mass="15196">MAYLKLMLDEREIAHLSEDGQYLCANEGVLQYDLPLNLFIGSSRKVPLVDVVVWAKKRIFPRNRMDCKEILEMMGLPDYNAWEIVKRTNACLMEDPFWLRFSEDETFEDTTRGRARRIMAEYQKPANTN</sequence>
<reference evidence="1 2" key="1">
    <citation type="submission" date="2015-09" db="EMBL/GenBank/DDBJ databases">
        <authorList>
            <consortium name="Pathogen Informatics"/>
        </authorList>
    </citation>
    <scope>NUCLEOTIDE SEQUENCE [LARGE SCALE GENOMIC DNA]</scope>
    <source>
        <strain evidence="1 2">2789STDY5834970</strain>
    </source>
</reference>
<proteinExistence type="predicted"/>
<evidence type="ECO:0000313" key="1">
    <source>
        <dbReference type="EMBL" id="CUN13909.1"/>
    </source>
</evidence>
<dbReference type="EMBL" id="CYXN01000020">
    <property type="protein sequence ID" value="CUN13909.1"/>
    <property type="molecule type" value="Genomic_DNA"/>
</dbReference>
<name>A0A173UGD8_9FIRM</name>
<dbReference type="Proteomes" id="UP000095649">
    <property type="component" value="Unassembled WGS sequence"/>
</dbReference>